<reference evidence="3 4" key="1">
    <citation type="submission" date="2019-08" db="EMBL/GenBank/DDBJ databases">
        <title>Deep-cultivation of Planctomycetes and their phenomic and genomic characterization uncovers novel biology.</title>
        <authorList>
            <person name="Wiegand S."/>
            <person name="Jogler M."/>
            <person name="Boedeker C."/>
            <person name="Pinto D."/>
            <person name="Vollmers J."/>
            <person name="Rivas-Marin E."/>
            <person name="Kohn T."/>
            <person name="Peeters S.H."/>
            <person name="Heuer A."/>
            <person name="Rast P."/>
            <person name="Oberbeckmann S."/>
            <person name="Bunk B."/>
            <person name="Jeske O."/>
            <person name="Meyerdierks A."/>
            <person name="Storesund J.E."/>
            <person name="Kallscheuer N."/>
            <person name="Luecker S."/>
            <person name="Lage O.M."/>
            <person name="Pohl T."/>
            <person name="Merkel B.J."/>
            <person name="Hornburger P."/>
            <person name="Mueller R.-W."/>
            <person name="Bruemmer F."/>
            <person name="Labrenz M."/>
            <person name="Spormann A.M."/>
            <person name="Op Den Camp H."/>
            <person name="Overmann J."/>
            <person name="Amann R."/>
            <person name="Jetten M.S.M."/>
            <person name="Mascher T."/>
            <person name="Medema M.H."/>
            <person name="Devos D.P."/>
            <person name="Kaster A.-K."/>
            <person name="Ovreas L."/>
            <person name="Rohde M."/>
            <person name="Galperin M.Y."/>
            <person name="Jogler C."/>
        </authorList>
    </citation>
    <scope>NUCLEOTIDE SEQUENCE [LARGE SCALE GENOMIC DNA]</scope>
    <source>
        <strain evidence="3 4">LF1</strain>
    </source>
</reference>
<evidence type="ECO:0000313" key="4">
    <source>
        <dbReference type="Proteomes" id="UP000322699"/>
    </source>
</evidence>
<evidence type="ECO:0000256" key="1">
    <source>
        <dbReference type="SAM" id="Phobius"/>
    </source>
</evidence>
<dbReference type="AlphaFoldDB" id="A0A5B1CDY3"/>
<keyword evidence="1" id="KW-1133">Transmembrane helix</keyword>
<organism evidence="3 4">
    <name type="scientific">Rubripirellula obstinata</name>
    <dbReference type="NCBI Taxonomy" id="406547"/>
    <lineage>
        <taxon>Bacteria</taxon>
        <taxon>Pseudomonadati</taxon>
        <taxon>Planctomycetota</taxon>
        <taxon>Planctomycetia</taxon>
        <taxon>Pirellulales</taxon>
        <taxon>Pirellulaceae</taxon>
        <taxon>Rubripirellula</taxon>
    </lineage>
</organism>
<keyword evidence="3" id="KW-0378">Hydrolase</keyword>
<sequence>MPEQTTFAMQIISVMLAGLGIASAVTWVRILIKHGWRLDGLLPQRPRKLPFWNAGDALVMFGLMLIFTVIVQAAFYFAELIPKPPERNPNAEIWASVTSGAAAMAVVLMWMRVRCKDAFTQLGMPLDLSDIGLGFKASLLILPPVLLISAGVSQLVEYQHPVLDILKQTDSPIRMLGIFWCTAIVTPLVEEFLFRVLLIGGLERLSDGGRSLSPEEPAWRPTTYWPIVISSFIFAIMHFGQGAAPVPLFFLALALGYLYRRTGSITLPLIVHMTLNALTLIVETVRTNGW</sequence>
<keyword evidence="3" id="KW-0645">Protease</keyword>
<evidence type="ECO:0000313" key="3">
    <source>
        <dbReference type="EMBL" id="KAA1258421.1"/>
    </source>
</evidence>
<feature type="transmembrane region" description="Helical" evidence="1">
    <location>
        <begin position="242"/>
        <end position="259"/>
    </location>
</feature>
<feature type="domain" description="CAAX prenyl protease 2/Lysostaphin resistance protein A-like" evidence="2">
    <location>
        <begin position="176"/>
        <end position="278"/>
    </location>
</feature>
<protein>
    <submittedName>
        <fullName evidence="3">CAAX amino terminal protease self-immunity</fullName>
    </submittedName>
</protein>
<dbReference type="PANTHER" id="PTHR43592">
    <property type="entry name" value="CAAX AMINO TERMINAL PROTEASE"/>
    <property type="match status" value="1"/>
</dbReference>
<feature type="transmembrane region" description="Helical" evidence="1">
    <location>
        <begin position="51"/>
        <end position="78"/>
    </location>
</feature>
<dbReference type="OrthoDB" id="258511at2"/>
<name>A0A5B1CDY3_9BACT</name>
<gene>
    <name evidence="3" type="ORF">LF1_09400</name>
</gene>
<keyword evidence="4" id="KW-1185">Reference proteome</keyword>
<dbReference type="Pfam" id="PF02517">
    <property type="entry name" value="Rce1-like"/>
    <property type="match status" value="1"/>
</dbReference>
<evidence type="ECO:0000259" key="2">
    <source>
        <dbReference type="Pfam" id="PF02517"/>
    </source>
</evidence>
<feature type="transmembrane region" description="Helical" evidence="1">
    <location>
        <begin position="6"/>
        <end position="30"/>
    </location>
</feature>
<feature type="transmembrane region" description="Helical" evidence="1">
    <location>
        <begin position="93"/>
        <end position="113"/>
    </location>
</feature>
<dbReference type="EMBL" id="VRLW01000001">
    <property type="protein sequence ID" value="KAA1258421.1"/>
    <property type="molecule type" value="Genomic_DNA"/>
</dbReference>
<dbReference type="Proteomes" id="UP000322699">
    <property type="component" value="Unassembled WGS sequence"/>
</dbReference>
<keyword evidence="1" id="KW-0472">Membrane</keyword>
<feature type="transmembrane region" description="Helical" evidence="1">
    <location>
        <begin position="176"/>
        <end position="198"/>
    </location>
</feature>
<dbReference type="InterPro" id="IPR003675">
    <property type="entry name" value="Rce1/LyrA-like_dom"/>
</dbReference>
<dbReference type="PANTHER" id="PTHR43592:SF15">
    <property type="entry name" value="CAAX AMINO TERMINAL PROTEASE FAMILY PROTEIN"/>
    <property type="match status" value="1"/>
</dbReference>
<dbReference type="GO" id="GO:0006508">
    <property type="term" value="P:proteolysis"/>
    <property type="evidence" value="ECO:0007669"/>
    <property type="project" value="UniProtKB-KW"/>
</dbReference>
<accession>A0A5B1CDY3</accession>
<dbReference type="RefSeq" id="WP_068265920.1">
    <property type="nucleotide sequence ID" value="NZ_LWSK01000101.1"/>
</dbReference>
<keyword evidence="1" id="KW-0812">Transmembrane</keyword>
<proteinExistence type="predicted"/>
<dbReference type="GO" id="GO:0080120">
    <property type="term" value="P:CAAX-box protein maturation"/>
    <property type="evidence" value="ECO:0007669"/>
    <property type="project" value="UniProtKB-ARBA"/>
</dbReference>
<dbReference type="GO" id="GO:0004175">
    <property type="term" value="F:endopeptidase activity"/>
    <property type="evidence" value="ECO:0007669"/>
    <property type="project" value="UniProtKB-ARBA"/>
</dbReference>
<comment type="caution">
    <text evidence="3">The sequence shown here is derived from an EMBL/GenBank/DDBJ whole genome shotgun (WGS) entry which is preliminary data.</text>
</comment>